<keyword evidence="3" id="KW-0444">Lipid biosynthesis</keyword>
<evidence type="ECO:0000256" key="12">
    <source>
        <dbReference type="ARBA" id="ARBA00041058"/>
    </source>
</evidence>
<dbReference type="Proteomes" id="UP000825935">
    <property type="component" value="Chromosome 1"/>
</dbReference>
<evidence type="ECO:0000256" key="6">
    <source>
        <dbReference type="ARBA" id="ARBA00022946"/>
    </source>
</evidence>
<evidence type="ECO:0000313" key="16">
    <source>
        <dbReference type="EMBL" id="KAH7445724.1"/>
    </source>
</evidence>
<dbReference type="PANTHER" id="PTHR43981">
    <property type="entry name" value="ENOYL-[ACYL-CARRIER-PROTEIN] REDUCTASE, MITOCHONDRIAL"/>
    <property type="match status" value="1"/>
</dbReference>
<dbReference type="EMBL" id="CM035406">
    <property type="protein sequence ID" value="KAH7445724.1"/>
    <property type="molecule type" value="Genomic_DNA"/>
</dbReference>
<evidence type="ECO:0000256" key="13">
    <source>
        <dbReference type="ARBA" id="ARBA00042123"/>
    </source>
</evidence>
<dbReference type="FunFam" id="3.90.180.10:FF:000010">
    <property type="entry name" value="Enoyl-[acyl-carrier-protein] reductase, mitochondrial"/>
    <property type="match status" value="1"/>
</dbReference>
<evidence type="ECO:0000256" key="5">
    <source>
        <dbReference type="ARBA" id="ARBA00022857"/>
    </source>
</evidence>
<dbReference type="InterPro" id="IPR011032">
    <property type="entry name" value="GroES-like_sf"/>
</dbReference>
<keyword evidence="10" id="KW-0275">Fatty acid biosynthesis</keyword>
<dbReference type="EC" id="1.3.1.104" evidence="11"/>
<dbReference type="FunFam" id="3.40.50.720:FF:000112">
    <property type="entry name" value="Enoyl-[acyl-carrier-protein] reductase 1, mitochondrial"/>
    <property type="match status" value="1"/>
</dbReference>
<evidence type="ECO:0000259" key="15">
    <source>
        <dbReference type="SMART" id="SM00829"/>
    </source>
</evidence>
<comment type="subcellular location">
    <subcellularLocation>
        <location evidence="1">Mitochondrion</location>
    </subcellularLocation>
</comment>
<dbReference type="PANTHER" id="PTHR43981:SF2">
    <property type="entry name" value="ENOYL-[ACYL-CARRIER-PROTEIN] REDUCTASE, MITOCHONDRIAL"/>
    <property type="match status" value="1"/>
</dbReference>
<dbReference type="InterPro" id="IPR036291">
    <property type="entry name" value="NAD(P)-bd_dom_sf"/>
</dbReference>
<comment type="similarity">
    <text evidence="2">Belongs to the zinc-containing alcohol dehydrogenase family. Quinone oxidoreductase subfamily.</text>
</comment>
<evidence type="ECO:0000256" key="1">
    <source>
        <dbReference type="ARBA" id="ARBA00004173"/>
    </source>
</evidence>
<evidence type="ECO:0000256" key="4">
    <source>
        <dbReference type="ARBA" id="ARBA00022832"/>
    </source>
</evidence>
<keyword evidence="4" id="KW-0276">Fatty acid metabolism</keyword>
<keyword evidence="6" id="KW-0809">Transit peptide</keyword>
<evidence type="ECO:0000256" key="9">
    <source>
        <dbReference type="ARBA" id="ARBA00023128"/>
    </source>
</evidence>
<dbReference type="EMBL" id="CM035406">
    <property type="protein sequence ID" value="KAH7445723.1"/>
    <property type="molecule type" value="Genomic_DNA"/>
</dbReference>
<keyword evidence="8" id="KW-0443">Lipid metabolism</keyword>
<dbReference type="InterPro" id="IPR020843">
    <property type="entry name" value="ER"/>
</dbReference>
<dbReference type="SUPFAM" id="SSF51735">
    <property type="entry name" value="NAD(P)-binding Rossmann-fold domains"/>
    <property type="match status" value="1"/>
</dbReference>
<dbReference type="GO" id="GO:0006633">
    <property type="term" value="P:fatty acid biosynthetic process"/>
    <property type="evidence" value="ECO:0007669"/>
    <property type="project" value="UniProtKB-KW"/>
</dbReference>
<keyword evidence="7" id="KW-0560">Oxidoreductase</keyword>
<keyword evidence="9" id="KW-0496">Mitochondrion</keyword>
<accession>A0A8T2VI03</accession>
<sequence>MVLLRGLQPSCTRFNQSLFRNSSRAFSSACPDGKAIVVERHGNPQEVLKLVDVPGRTLKEREICVRMLAAPINPSDINRIEGVYPVGPPVPAVGGNEGVGEVIAVSEGVKNLSVSDWVIPVRAGLGTWQTFMIKEETDWCKVRKDVPIEYAATTFINPCTALRMLEDFVPLNEGDLLVQNGATSIVGQCVIQLAHLRGLRTANIIRERSDFQEVKQRLEGLGASGVFTENEAVSKEIVGDLKGAKLGLNCVGGSAATAVMKLLGENGIMVTYGGMSKKPITVSTSAFIFKNIELKGFWLQKWMSHHSPMDLARMTDYLLGLVHEGKLTYQMEKVPFEEFNTALEKSLGKRGSVMKQVLTFA</sequence>
<gene>
    <name evidence="16" type="ORF">KP509_01G021900</name>
</gene>
<evidence type="ECO:0000256" key="8">
    <source>
        <dbReference type="ARBA" id="ARBA00023098"/>
    </source>
</evidence>
<dbReference type="OrthoDB" id="7482721at2759"/>
<comment type="catalytic activity">
    <reaction evidence="14">
        <text>a 2,3-saturated acyl-[ACP] + NADP(+) = a (2E)-enoyl-[ACP] + NADPH + H(+)</text>
        <dbReference type="Rhea" id="RHEA:22564"/>
        <dbReference type="Rhea" id="RHEA-COMP:9925"/>
        <dbReference type="Rhea" id="RHEA-COMP:9926"/>
        <dbReference type="ChEBI" id="CHEBI:15378"/>
        <dbReference type="ChEBI" id="CHEBI:57783"/>
        <dbReference type="ChEBI" id="CHEBI:58349"/>
        <dbReference type="ChEBI" id="CHEBI:78784"/>
        <dbReference type="ChEBI" id="CHEBI:78785"/>
        <dbReference type="EC" id="1.3.1.104"/>
    </reaction>
</comment>
<dbReference type="Gene3D" id="3.40.50.720">
    <property type="entry name" value="NAD(P)-binding Rossmann-like Domain"/>
    <property type="match status" value="1"/>
</dbReference>
<evidence type="ECO:0000256" key="14">
    <source>
        <dbReference type="ARBA" id="ARBA00048843"/>
    </source>
</evidence>
<evidence type="ECO:0000256" key="7">
    <source>
        <dbReference type="ARBA" id="ARBA00023002"/>
    </source>
</evidence>
<dbReference type="SMART" id="SM00829">
    <property type="entry name" value="PKS_ER"/>
    <property type="match status" value="1"/>
</dbReference>
<organism evidence="16 17">
    <name type="scientific">Ceratopteris richardii</name>
    <name type="common">Triangle waterfern</name>
    <dbReference type="NCBI Taxonomy" id="49495"/>
    <lineage>
        <taxon>Eukaryota</taxon>
        <taxon>Viridiplantae</taxon>
        <taxon>Streptophyta</taxon>
        <taxon>Embryophyta</taxon>
        <taxon>Tracheophyta</taxon>
        <taxon>Polypodiopsida</taxon>
        <taxon>Polypodiidae</taxon>
        <taxon>Polypodiales</taxon>
        <taxon>Pteridineae</taxon>
        <taxon>Pteridaceae</taxon>
        <taxon>Parkerioideae</taxon>
        <taxon>Ceratopteris</taxon>
    </lineage>
</organism>
<protein>
    <recommendedName>
        <fullName evidence="12">Enoyl-[acyl-carrier-protein] reductase, mitochondrial</fullName>
        <ecNumber evidence="11">1.3.1.104</ecNumber>
    </recommendedName>
    <alternativeName>
        <fullName evidence="13">2-enoyl thioester reductase</fullName>
    </alternativeName>
</protein>
<dbReference type="Gene3D" id="3.90.180.10">
    <property type="entry name" value="Medium-chain alcohol dehydrogenases, catalytic domain"/>
    <property type="match status" value="1"/>
</dbReference>
<evidence type="ECO:0000256" key="2">
    <source>
        <dbReference type="ARBA" id="ARBA00010371"/>
    </source>
</evidence>
<dbReference type="Pfam" id="PF00107">
    <property type="entry name" value="ADH_zinc_N"/>
    <property type="match status" value="1"/>
</dbReference>
<name>A0A8T2VI03_CERRI</name>
<evidence type="ECO:0000313" key="17">
    <source>
        <dbReference type="Proteomes" id="UP000825935"/>
    </source>
</evidence>
<dbReference type="CDD" id="cd08290">
    <property type="entry name" value="ETR"/>
    <property type="match status" value="1"/>
</dbReference>
<proteinExistence type="inferred from homology"/>
<dbReference type="Pfam" id="PF08240">
    <property type="entry name" value="ADH_N"/>
    <property type="match status" value="1"/>
</dbReference>
<reference evidence="16" key="1">
    <citation type="submission" date="2021-08" db="EMBL/GenBank/DDBJ databases">
        <title>WGS assembly of Ceratopteris richardii.</title>
        <authorList>
            <person name="Marchant D.B."/>
            <person name="Chen G."/>
            <person name="Jenkins J."/>
            <person name="Shu S."/>
            <person name="Leebens-Mack J."/>
            <person name="Grimwood J."/>
            <person name="Schmutz J."/>
            <person name="Soltis P."/>
            <person name="Soltis D."/>
            <person name="Chen Z.-H."/>
        </authorList>
    </citation>
    <scope>NUCLEOTIDE SEQUENCE</scope>
    <source>
        <strain evidence="16">Whitten #5841</strain>
        <tissue evidence="16">Leaf</tissue>
    </source>
</reference>
<evidence type="ECO:0000256" key="3">
    <source>
        <dbReference type="ARBA" id="ARBA00022516"/>
    </source>
</evidence>
<evidence type="ECO:0000256" key="10">
    <source>
        <dbReference type="ARBA" id="ARBA00023160"/>
    </source>
</evidence>
<keyword evidence="5" id="KW-0521">NADP</keyword>
<dbReference type="InterPro" id="IPR051034">
    <property type="entry name" value="Mito_Enoyl-ACP_Reductase"/>
</dbReference>
<dbReference type="GO" id="GO:0005739">
    <property type="term" value="C:mitochondrion"/>
    <property type="evidence" value="ECO:0007669"/>
    <property type="project" value="UniProtKB-SubCell"/>
</dbReference>
<comment type="caution">
    <text evidence="16">The sequence shown here is derived from an EMBL/GenBank/DDBJ whole genome shotgun (WGS) entry which is preliminary data.</text>
</comment>
<dbReference type="AlphaFoldDB" id="A0A8T2VI03"/>
<dbReference type="InterPro" id="IPR013149">
    <property type="entry name" value="ADH-like_C"/>
</dbReference>
<feature type="domain" description="Enoyl reductase (ER)" evidence="15">
    <location>
        <begin position="43"/>
        <end position="358"/>
    </location>
</feature>
<keyword evidence="17" id="KW-1185">Reference proteome</keyword>
<dbReference type="OMA" id="YGYTQSK"/>
<dbReference type="GO" id="GO:0141148">
    <property type="term" value="F:enoyl-[acyl-carrier-protein] reductase (NADPH) activity"/>
    <property type="evidence" value="ECO:0007669"/>
    <property type="project" value="UniProtKB-EC"/>
</dbReference>
<dbReference type="InterPro" id="IPR013154">
    <property type="entry name" value="ADH-like_N"/>
</dbReference>
<evidence type="ECO:0000256" key="11">
    <source>
        <dbReference type="ARBA" id="ARBA00038963"/>
    </source>
</evidence>
<dbReference type="SUPFAM" id="SSF50129">
    <property type="entry name" value="GroES-like"/>
    <property type="match status" value="1"/>
</dbReference>